<comment type="caution">
    <text evidence="2">The sequence shown here is derived from an EMBL/GenBank/DDBJ whole genome shotgun (WGS) entry which is preliminary data.</text>
</comment>
<feature type="coiled-coil region" evidence="1">
    <location>
        <begin position="15"/>
        <end position="70"/>
    </location>
</feature>
<reference evidence="2 3" key="1">
    <citation type="journal article" date="2021" name="J. Hered.">
        <title>A chromosome-level genome assembly of the parasitoid wasp, Cotesia glomerata (Hymenoptera: Braconidae).</title>
        <authorList>
            <person name="Pinto B.J."/>
            <person name="Weis J.J."/>
            <person name="Gamble T."/>
            <person name="Ode P.J."/>
            <person name="Paul R."/>
            <person name="Zaspel J.M."/>
        </authorList>
    </citation>
    <scope>NUCLEOTIDE SEQUENCE [LARGE SCALE GENOMIC DNA]</scope>
    <source>
        <strain evidence="2">CgM1</strain>
    </source>
</reference>
<proteinExistence type="predicted"/>
<sequence>MLFVPNAVKSAIDKIDQIAEDLATVRTQCAELKATQSITDTKLADLHDRLTDVEARIHEARTQLSSADELVLLRAACDQMTNQLIMNGLPENENENTRTLVRSTLNALGVQHSNSEIVFA</sequence>
<evidence type="ECO:0000256" key="1">
    <source>
        <dbReference type="SAM" id="Coils"/>
    </source>
</evidence>
<evidence type="ECO:0000313" key="2">
    <source>
        <dbReference type="EMBL" id="KAH0561027.1"/>
    </source>
</evidence>
<dbReference type="EMBL" id="JAHXZJ010000374">
    <property type="protein sequence ID" value="KAH0561027.1"/>
    <property type="molecule type" value="Genomic_DNA"/>
</dbReference>
<organism evidence="2 3">
    <name type="scientific">Cotesia glomerata</name>
    <name type="common">Lepidopteran parasitic wasp</name>
    <name type="synonym">Apanteles glomeratus</name>
    <dbReference type="NCBI Taxonomy" id="32391"/>
    <lineage>
        <taxon>Eukaryota</taxon>
        <taxon>Metazoa</taxon>
        <taxon>Ecdysozoa</taxon>
        <taxon>Arthropoda</taxon>
        <taxon>Hexapoda</taxon>
        <taxon>Insecta</taxon>
        <taxon>Pterygota</taxon>
        <taxon>Neoptera</taxon>
        <taxon>Endopterygota</taxon>
        <taxon>Hymenoptera</taxon>
        <taxon>Apocrita</taxon>
        <taxon>Ichneumonoidea</taxon>
        <taxon>Braconidae</taxon>
        <taxon>Microgastrinae</taxon>
        <taxon>Cotesia</taxon>
    </lineage>
</organism>
<accession>A0AAV7IW73</accession>
<keyword evidence="1" id="KW-0175">Coiled coil</keyword>
<protein>
    <submittedName>
        <fullName evidence="2">Uncharacterized protein</fullName>
    </submittedName>
</protein>
<dbReference type="AlphaFoldDB" id="A0AAV7IW73"/>
<name>A0AAV7IW73_COTGL</name>
<keyword evidence="3" id="KW-1185">Reference proteome</keyword>
<evidence type="ECO:0000313" key="3">
    <source>
        <dbReference type="Proteomes" id="UP000826195"/>
    </source>
</evidence>
<gene>
    <name evidence="2" type="ORF">KQX54_011408</name>
</gene>
<dbReference type="Proteomes" id="UP000826195">
    <property type="component" value="Unassembled WGS sequence"/>
</dbReference>